<name>Q3APW8_CHLCH</name>
<keyword evidence="4 6" id="KW-0808">Transferase</keyword>
<dbReference type="STRING" id="340177.Cag_1706"/>
<evidence type="ECO:0000313" key="8">
    <source>
        <dbReference type="EMBL" id="ABB28957.1"/>
    </source>
</evidence>
<dbReference type="OrthoDB" id="9809084at2"/>
<dbReference type="Gene3D" id="3.30.950.10">
    <property type="entry name" value="Methyltransferase, Cobalt-precorrin-4 Transmethylase, Domain 2"/>
    <property type="match status" value="1"/>
</dbReference>
<dbReference type="PIRSF" id="PIRSF005917">
    <property type="entry name" value="MTase_YraL"/>
    <property type="match status" value="1"/>
</dbReference>
<dbReference type="GO" id="GO:0005737">
    <property type="term" value="C:cytoplasm"/>
    <property type="evidence" value="ECO:0007669"/>
    <property type="project" value="UniProtKB-SubCell"/>
</dbReference>
<feature type="domain" description="Tetrapyrrole methylase" evidence="7">
    <location>
        <begin position="10"/>
        <end position="209"/>
    </location>
</feature>
<dbReference type="PANTHER" id="PTHR46111">
    <property type="entry name" value="RIBOSOMAL RNA SMALL SUBUNIT METHYLTRANSFERASE I"/>
    <property type="match status" value="1"/>
</dbReference>
<dbReference type="Gene3D" id="3.40.1010.10">
    <property type="entry name" value="Cobalt-precorrin-4 Transmethylase, Domain 1"/>
    <property type="match status" value="1"/>
</dbReference>
<gene>
    <name evidence="6" type="primary">rsmI</name>
    <name evidence="8" type="ordered locus">Cag_1706</name>
</gene>
<dbReference type="HOGENOM" id="CLU_044779_4_0_10"/>
<sequence length="244" mass="26588">MASPSLQPATLYVVATPLGNLEDITLRAIKILQQVEIIACEDTRRASILLKHLAISGKRLISYHTQNEPRAIAQIVALLEEGNNVALITDAGTPAVSDPGFALLRAVHERGIVALPIPGASAVTAALSVCPLPLNTFLFGGFLPHKKGRKTKLAQLSAIGQPFVLYESPYRIHKLLDELEAILPNAQLFIGREMTKLHEEYLTGSIEEMRQHLTSSKTKGEFVVIVHPTAEKTINPESDTDADY</sequence>
<keyword evidence="3 6" id="KW-0489">Methyltransferase</keyword>
<dbReference type="CDD" id="cd11648">
    <property type="entry name" value="RsmI"/>
    <property type="match status" value="1"/>
</dbReference>
<dbReference type="AlphaFoldDB" id="Q3APW8"/>
<dbReference type="FunFam" id="3.40.1010.10:FF:000007">
    <property type="entry name" value="Ribosomal RNA small subunit methyltransferase I"/>
    <property type="match status" value="1"/>
</dbReference>
<dbReference type="InterPro" id="IPR014777">
    <property type="entry name" value="4pyrrole_Mease_sub1"/>
</dbReference>
<evidence type="ECO:0000256" key="3">
    <source>
        <dbReference type="ARBA" id="ARBA00022603"/>
    </source>
</evidence>
<dbReference type="FunFam" id="3.30.950.10:FF:000002">
    <property type="entry name" value="Ribosomal RNA small subunit methyltransferase I"/>
    <property type="match status" value="1"/>
</dbReference>
<evidence type="ECO:0000256" key="6">
    <source>
        <dbReference type="HAMAP-Rule" id="MF_01877"/>
    </source>
</evidence>
<evidence type="ECO:0000256" key="2">
    <source>
        <dbReference type="ARBA" id="ARBA00022552"/>
    </source>
</evidence>
<comment type="function">
    <text evidence="6">Catalyzes the 2'-O-methylation of the ribose of cytidine 1402 (C1402) in 16S rRNA.</text>
</comment>
<dbReference type="InterPro" id="IPR035996">
    <property type="entry name" value="4pyrrol_Methylase_sf"/>
</dbReference>
<comment type="subcellular location">
    <subcellularLocation>
        <location evidence="6">Cytoplasm</location>
    </subcellularLocation>
</comment>
<dbReference type="GO" id="GO:0070677">
    <property type="term" value="F:rRNA (cytosine-2'-O-)-methyltransferase activity"/>
    <property type="evidence" value="ECO:0007669"/>
    <property type="project" value="UniProtKB-UniRule"/>
</dbReference>
<dbReference type="PANTHER" id="PTHR46111:SF1">
    <property type="entry name" value="RIBOSOMAL RNA SMALL SUBUNIT METHYLTRANSFERASE I"/>
    <property type="match status" value="1"/>
</dbReference>
<dbReference type="Pfam" id="PF00590">
    <property type="entry name" value="TP_methylase"/>
    <property type="match status" value="1"/>
</dbReference>
<dbReference type="EMBL" id="CP000108">
    <property type="protein sequence ID" value="ABB28957.1"/>
    <property type="molecule type" value="Genomic_DNA"/>
</dbReference>
<keyword evidence="5 6" id="KW-0949">S-adenosyl-L-methionine</keyword>
<accession>Q3APW8</accession>
<reference evidence="8" key="1">
    <citation type="submission" date="2005-08" db="EMBL/GenBank/DDBJ databases">
        <title>Complete sequence of Chlorobium chlorochromatii CaD3.</title>
        <authorList>
            <person name="Copeland A."/>
            <person name="Lucas S."/>
            <person name="Lapidus A."/>
            <person name="Barry K."/>
            <person name="Detter J.C."/>
            <person name="Glavina T."/>
            <person name="Hammon N."/>
            <person name="Israni S."/>
            <person name="Pitluck S."/>
            <person name="Bryant D."/>
            <person name="Schmutz J."/>
            <person name="Larimer F."/>
            <person name="Land M."/>
            <person name="Kyrpides N."/>
            <person name="Ivanova N."/>
            <person name="Richardson P."/>
        </authorList>
    </citation>
    <scope>NUCLEOTIDE SEQUENCE [LARGE SCALE GENOMIC DNA]</scope>
    <source>
        <strain evidence="8">CaD3</strain>
    </source>
</reference>
<proteinExistence type="inferred from homology"/>
<dbReference type="InterPro" id="IPR008189">
    <property type="entry name" value="rRNA_ssu_MeTfrase_I"/>
</dbReference>
<keyword evidence="2 6" id="KW-0698">rRNA processing</keyword>
<evidence type="ECO:0000256" key="4">
    <source>
        <dbReference type="ARBA" id="ARBA00022679"/>
    </source>
</evidence>
<dbReference type="NCBIfam" id="TIGR00096">
    <property type="entry name" value="16S rRNA (cytidine(1402)-2'-O)-methyltransferase"/>
    <property type="match status" value="1"/>
</dbReference>
<dbReference type="KEGG" id="cch:Cag_1706"/>
<dbReference type="InterPro" id="IPR000878">
    <property type="entry name" value="4pyrrol_Mease"/>
</dbReference>
<dbReference type="SUPFAM" id="SSF53790">
    <property type="entry name" value="Tetrapyrrole methylase"/>
    <property type="match status" value="1"/>
</dbReference>
<evidence type="ECO:0000259" key="7">
    <source>
        <dbReference type="Pfam" id="PF00590"/>
    </source>
</evidence>
<dbReference type="HAMAP" id="MF_01877">
    <property type="entry name" value="16SrRNA_methyltr_I"/>
    <property type="match status" value="1"/>
</dbReference>
<evidence type="ECO:0000256" key="1">
    <source>
        <dbReference type="ARBA" id="ARBA00022490"/>
    </source>
</evidence>
<comment type="catalytic activity">
    <reaction evidence="6">
        <text>cytidine(1402) in 16S rRNA + S-adenosyl-L-methionine = 2'-O-methylcytidine(1402) in 16S rRNA + S-adenosyl-L-homocysteine + H(+)</text>
        <dbReference type="Rhea" id="RHEA:42924"/>
        <dbReference type="Rhea" id="RHEA-COMP:10285"/>
        <dbReference type="Rhea" id="RHEA-COMP:10286"/>
        <dbReference type="ChEBI" id="CHEBI:15378"/>
        <dbReference type="ChEBI" id="CHEBI:57856"/>
        <dbReference type="ChEBI" id="CHEBI:59789"/>
        <dbReference type="ChEBI" id="CHEBI:74495"/>
        <dbReference type="ChEBI" id="CHEBI:82748"/>
        <dbReference type="EC" id="2.1.1.198"/>
    </reaction>
</comment>
<evidence type="ECO:0000256" key="5">
    <source>
        <dbReference type="ARBA" id="ARBA00022691"/>
    </source>
</evidence>
<protein>
    <recommendedName>
        <fullName evidence="6">Ribosomal RNA small subunit methyltransferase I</fullName>
        <ecNumber evidence="6">2.1.1.198</ecNumber>
    </recommendedName>
    <alternativeName>
        <fullName evidence="6">16S rRNA 2'-O-ribose C1402 methyltransferase</fullName>
    </alternativeName>
    <alternativeName>
        <fullName evidence="6">rRNA (cytidine-2'-O-)-methyltransferase RsmI</fullName>
    </alternativeName>
</protein>
<organism evidence="8">
    <name type="scientific">Chlorobium chlorochromatii (strain CaD3)</name>
    <dbReference type="NCBI Taxonomy" id="340177"/>
    <lineage>
        <taxon>Bacteria</taxon>
        <taxon>Pseudomonadati</taxon>
        <taxon>Chlorobiota</taxon>
        <taxon>Chlorobiia</taxon>
        <taxon>Chlorobiales</taxon>
        <taxon>Chlorobiaceae</taxon>
        <taxon>Chlorobium/Pelodictyon group</taxon>
        <taxon>Chlorobium</taxon>
    </lineage>
</organism>
<dbReference type="InterPro" id="IPR014776">
    <property type="entry name" value="4pyrrole_Mease_sub2"/>
</dbReference>
<keyword evidence="1 6" id="KW-0963">Cytoplasm</keyword>
<comment type="similarity">
    <text evidence="6">Belongs to the methyltransferase superfamily. RsmI family.</text>
</comment>
<dbReference type="EC" id="2.1.1.198" evidence="6"/>
<dbReference type="eggNOG" id="COG0313">
    <property type="taxonomic scope" value="Bacteria"/>
</dbReference>